<dbReference type="PANTHER" id="PTHR22754:SF32">
    <property type="entry name" value="DISCO-INTERACTING PROTEIN 2"/>
    <property type="match status" value="1"/>
</dbReference>
<evidence type="ECO:0000259" key="3">
    <source>
        <dbReference type="Pfam" id="PF23024"/>
    </source>
</evidence>
<evidence type="ECO:0000259" key="2">
    <source>
        <dbReference type="Pfam" id="PF00501"/>
    </source>
</evidence>
<dbReference type="RefSeq" id="WP_311722526.1">
    <property type="nucleotide sequence ID" value="NZ_JAVRFD010000002.1"/>
</dbReference>
<organism evidence="4 5">
    <name type="scientific">Streptomyces lonegramiae</name>
    <dbReference type="NCBI Taxonomy" id="3075524"/>
    <lineage>
        <taxon>Bacteria</taxon>
        <taxon>Bacillati</taxon>
        <taxon>Actinomycetota</taxon>
        <taxon>Actinomycetes</taxon>
        <taxon>Kitasatosporales</taxon>
        <taxon>Streptomycetaceae</taxon>
        <taxon>Streptomyces</taxon>
    </lineage>
</organism>
<feature type="domain" description="AMP-binding enzyme C-terminal" evidence="3">
    <location>
        <begin position="416"/>
        <end position="523"/>
    </location>
</feature>
<comment type="similarity">
    <text evidence="1">Belongs to the ATP-dependent AMP-binding enzyme family.</text>
</comment>
<accession>A0ABU2X9D2</accession>
<dbReference type="InterPro" id="IPR025110">
    <property type="entry name" value="AMP-bd_C"/>
</dbReference>
<comment type="caution">
    <text evidence="4">The sequence shown here is derived from an EMBL/GenBank/DDBJ whole genome shotgun (WGS) entry which is preliminary data.</text>
</comment>
<keyword evidence="5" id="KW-1185">Reference proteome</keyword>
<sequence>MLEHIQRNQESPPERGLYLYDKFIDPPEFISYRDFPEQVAAYADHFRDQGIEPGTRVLFPFETSSAVIFAFLGLMELGAVPLSVKPLVLDTPRDSYLDFLGRVARDYEAARVLEVPTLATLDLPVPGLPLPPAGIRKPGARLRTPAADELAFVQFSSGSTSFPKGVPVRQDMLRANLTMITRTDGRKPEERVSSWLPLYHDMGLVGGLLSCLAVGCDLLLAEPITFLFDARGWWEHMAREGAAGTVIPNFAVDYSLKLMQDLDAEELAEIDLSRVRSIYLGSEPINLPNLDAFLDLMAPAGLRRDVFMPCYGMAEAVLLVSSRPVSSEIRVVSTPAGVPAISVGRPMPEYTVRLRDEQGRVCEDGQLGEIELTGGSLADSYLDKLAPLTGDDGYYATGDIGFLDDGELFVTGRISDRIKVGGQSYFAADFEQALEQLEFVRDGRTAVLQTGADIVVLTEVDRPAREDIEGSRAKIVDHLVRRVGVTVRASDVHYVRPGQLERTSSGKLRRRAIAEAYEQGRLKGLTFDLPAGA</sequence>
<dbReference type="InterPro" id="IPR045851">
    <property type="entry name" value="AMP-bd_C_sf"/>
</dbReference>
<dbReference type="EMBL" id="JAVRFD010000002">
    <property type="protein sequence ID" value="MDT0542175.1"/>
    <property type="molecule type" value="Genomic_DNA"/>
</dbReference>
<dbReference type="Gene3D" id="3.40.50.12780">
    <property type="entry name" value="N-terminal domain of ligase-like"/>
    <property type="match status" value="1"/>
</dbReference>
<proteinExistence type="inferred from homology"/>
<evidence type="ECO:0000313" key="4">
    <source>
        <dbReference type="EMBL" id="MDT0542175.1"/>
    </source>
</evidence>
<dbReference type="InterPro" id="IPR000873">
    <property type="entry name" value="AMP-dep_synth/lig_dom"/>
</dbReference>
<dbReference type="PROSITE" id="PS00455">
    <property type="entry name" value="AMP_BINDING"/>
    <property type="match status" value="1"/>
</dbReference>
<dbReference type="InterPro" id="IPR042099">
    <property type="entry name" value="ANL_N_sf"/>
</dbReference>
<dbReference type="Gene3D" id="3.30.300.30">
    <property type="match status" value="1"/>
</dbReference>
<evidence type="ECO:0000256" key="1">
    <source>
        <dbReference type="ARBA" id="ARBA00006432"/>
    </source>
</evidence>
<reference evidence="4" key="1">
    <citation type="submission" date="2024-05" db="EMBL/GenBank/DDBJ databases">
        <title>30 novel species of actinomycetes from the DSMZ collection.</title>
        <authorList>
            <person name="Nouioui I."/>
        </authorList>
    </citation>
    <scope>NUCLEOTIDE SEQUENCE</scope>
    <source>
        <strain evidence="4">DSM 41529</strain>
    </source>
</reference>
<dbReference type="PANTHER" id="PTHR22754">
    <property type="entry name" value="DISCO-INTERACTING PROTEIN 2 DIP2 -RELATED"/>
    <property type="match status" value="1"/>
</dbReference>
<dbReference type="Pfam" id="PF23024">
    <property type="entry name" value="AMP-dom_DIP2-like"/>
    <property type="match status" value="1"/>
</dbReference>
<gene>
    <name evidence="4" type="ORF">RND15_05505</name>
</gene>
<dbReference type="InterPro" id="IPR020845">
    <property type="entry name" value="AMP-binding_CS"/>
</dbReference>
<protein>
    <submittedName>
        <fullName evidence="4">AMP-binding protein</fullName>
    </submittedName>
</protein>
<evidence type="ECO:0000313" key="5">
    <source>
        <dbReference type="Proteomes" id="UP001180754"/>
    </source>
</evidence>
<dbReference type="Pfam" id="PF00501">
    <property type="entry name" value="AMP-binding"/>
    <property type="match status" value="1"/>
</dbReference>
<feature type="domain" description="AMP-dependent synthetase/ligase" evidence="2">
    <location>
        <begin position="20"/>
        <end position="382"/>
    </location>
</feature>
<dbReference type="Proteomes" id="UP001180754">
    <property type="component" value="Unassembled WGS sequence"/>
</dbReference>
<name>A0ABU2X9D2_9ACTN</name>
<dbReference type="SUPFAM" id="SSF56801">
    <property type="entry name" value="Acetyl-CoA synthetase-like"/>
    <property type="match status" value="1"/>
</dbReference>